<name>A0A015MB66_RHIIW</name>
<dbReference type="OMA" id="WINEAHE"/>
<dbReference type="PANTHER" id="PTHR23272">
    <property type="entry name" value="BED FINGER-RELATED"/>
    <property type="match status" value="1"/>
</dbReference>
<dbReference type="PANTHER" id="PTHR23272:SF161">
    <property type="entry name" value="ZINC FINGER BED DOMAIN-CONTAINING PROTEIN RICESLEEPER 1-LIKE"/>
    <property type="match status" value="1"/>
</dbReference>
<dbReference type="SUPFAM" id="SSF53098">
    <property type="entry name" value="Ribonuclease H-like"/>
    <property type="match status" value="1"/>
</dbReference>
<dbReference type="AlphaFoldDB" id="A0A015MB66"/>
<dbReference type="InterPro" id="IPR025525">
    <property type="entry name" value="hAT-like_transposase_RNase-H"/>
</dbReference>
<comment type="caution">
    <text evidence="2">The sequence shown here is derived from an EMBL/GenBank/DDBJ whole genome shotgun (WGS) entry which is preliminary data.</text>
</comment>
<reference evidence="2 3" key="1">
    <citation type="submission" date="2014-02" db="EMBL/GenBank/DDBJ databases">
        <title>Single nucleus genome sequencing reveals high similarity among nuclei of an endomycorrhizal fungus.</title>
        <authorList>
            <person name="Lin K."/>
            <person name="Geurts R."/>
            <person name="Zhang Z."/>
            <person name="Limpens E."/>
            <person name="Saunders D.G."/>
            <person name="Mu D."/>
            <person name="Pang E."/>
            <person name="Cao H."/>
            <person name="Cha H."/>
            <person name="Lin T."/>
            <person name="Zhou Q."/>
            <person name="Shang Y."/>
            <person name="Li Y."/>
            <person name="Ivanov S."/>
            <person name="Sharma T."/>
            <person name="Velzen R.V."/>
            <person name="Ruijter N.D."/>
            <person name="Aanen D.K."/>
            <person name="Win J."/>
            <person name="Kamoun S."/>
            <person name="Bisseling T."/>
            <person name="Huang S."/>
        </authorList>
    </citation>
    <scope>NUCLEOTIDE SEQUENCE [LARGE SCALE GENOMIC DNA]</scope>
    <source>
        <strain evidence="3">DAOM197198w</strain>
    </source>
</reference>
<evidence type="ECO:0000259" key="1">
    <source>
        <dbReference type="Pfam" id="PF14372"/>
    </source>
</evidence>
<accession>A0A015MB66</accession>
<evidence type="ECO:0000313" key="3">
    <source>
        <dbReference type="Proteomes" id="UP000022910"/>
    </source>
</evidence>
<sequence>MIKRSCELREALDNTATADKDLCRWELEDAEWELLDEINQLLHIFDRATKHVSHNRFPTIENSIPVFNWLMDKIEDFQNSDIKDVIKTAAMKAMNKLKKYYQYTDALVYSISTILDPRLKLTYYKDNNWEDEYILEARQHIYNLYETQYAPTLDLNVVQDNDISSPDDDLFQHIYKK</sequence>
<dbReference type="HOGENOM" id="CLU_1397026_0_0_1"/>
<dbReference type="GO" id="GO:0003677">
    <property type="term" value="F:DNA binding"/>
    <property type="evidence" value="ECO:0007669"/>
    <property type="project" value="InterPro"/>
</dbReference>
<evidence type="ECO:0000313" key="2">
    <source>
        <dbReference type="EMBL" id="EXX64063.1"/>
    </source>
</evidence>
<dbReference type="OrthoDB" id="2432695at2759"/>
<keyword evidence="3" id="KW-1185">Reference proteome</keyword>
<protein>
    <recommendedName>
        <fullName evidence="1">hAT-like transposase RNase-H fold domain-containing protein</fullName>
    </recommendedName>
</protein>
<feature type="domain" description="hAT-like transposase RNase-H fold" evidence="1">
    <location>
        <begin position="70"/>
        <end position="126"/>
    </location>
</feature>
<gene>
    <name evidence="2" type="ORF">RirG_146410</name>
</gene>
<dbReference type="Proteomes" id="UP000022910">
    <property type="component" value="Unassembled WGS sequence"/>
</dbReference>
<dbReference type="InterPro" id="IPR012337">
    <property type="entry name" value="RNaseH-like_sf"/>
</dbReference>
<dbReference type="EMBL" id="JEMT01023665">
    <property type="protein sequence ID" value="EXX64063.1"/>
    <property type="molecule type" value="Genomic_DNA"/>
</dbReference>
<proteinExistence type="predicted"/>
<organism evidence="2 3">
    <name type="scientific">Rhizophagus irregularis (strain DAOM 197198w)</name>
    <name type="common">Glomus intraradices</name>
    <dbReference type="NCBI Taxonomy" id="1432141"/>
    <lineage>
        <taxon>Eukaryota</taxon>
        <taxon>Fungi</taxon>
        <taxon>Fungi incertae sedis</taxon>
        <taxon>Mucoromycota</taxon>
        <taxon>Glomeromycotina</taxon>
        <taxon>Glomeromycetes</taxon>
        <taxon>Glomerales</taxon>
        <taxon>Glomeraceae</taxon>
        <taxon>Rhizophagus</taxon>
    </lineage>
</organism>
<dbReference type="Pfam" id="PF14372">
    <property type="entry name" value="hAT-like_RNase-H"/>
    <property type="match status" value="1"/>
</dbReference>